<dbReference type="PANTHER" id="PTHR33434">
    <property type="entry name" value="DEGV DOMAIN-CONTAINING PROTEIN DR_1986-RELATED"/>
    <property type="match status" value="1"/>
</dbReference>
<dbReference type="InterPro" id="IPR050270">
    <property type="entry name" value="DegV_domain_contain"/>
</dbReference>
<organism evidence="2 3">
    <name type="scientific">Blautia ammoniilytica</name>
    <dbReference type="NCBI Taxonomy" id="2981782"/>
    <lineage>
        <taxon>Bacteria</taxon>
        <taxon>Bacillati</taxon>
        <taxon>Bacillota</taxon>
        <taxon>Clostridia</taxon>
        <taxon>Lachnospirales</taxon>
        <taxon>Lachnospiraceae</taxon>
        <taxon>Blautia</taxon>
    </lineage>
</organism>
<keyword evidence="3" id="KW-1185">Reference proteome</keyword>
<evidence type="ECO:0000313" key="2">
    <source>
        <dbReference type="EMBL" id="MCU6766039.1"/>
    </source>
</evidence>
<dbReference type="InterPro" id="IPR043168">
    <property type="entry name" value="DegV_C"/>
</dbReference>
<dbReference type="Pfam" id="PF02645">
    <property type="entry name" value="DegV"/>
    <property type="match status" value="1"/>
</dbReference>
<dbReference type="EMBL" id="JAOQJL010000022">
    <property type="protein sequence ID" value="MCU6766039.1"/>
    <property type="molecule type" value="Genomic_DNA"/>
</dbReference>
<dbReference type="Gene3D" id="3.40.50.10170">
    <property type="match status" value="1"/>
</dbReference>
<evidence type="ECO:0000313" key="3">
    <source>
        <dbReference type="Proteomes" id="UP001652409"/>
    </source>
</evidence>
<reference evidence="2 3" key="1">
    <citation type="journal article" date="2021" name="ISME Commun">
        <title>Automated analysis of genomic sequences facilitates high-throughput and comprehensive description of bacteria.</title>
        <authorList>
            <person name="Hitch T.C.A."/>
        </authorList>
    </citation>
    <scope>NUCLEOTIDE SEQUENCE [LARGE SCALE GENOMIC DNA]</scope>
    <source>
        <strain evidence="2 3">Sanger_23</strain>
    </source>
</reference>
<dbReference type="Proteomes" id="UP001652409">
    <property type="component" value="Unassembled WGS sequence"/>
</dbReference>
<sequence length="292" mass="32295">MKTAVMTDSNSGITKEEADRLGIFLLPMPVIINEQTYYEGINLEQRFFYESLIEGHDVSTSQPSPGDVMDMWKQILSKGYDEIIHIPMSSGLSSSCATAIGLAEDFQGKVQVADNHRISVTMRIAVMEALHMANEGRSAREIREDLEKRAYDSSIFLAVDDLKYLKKGGRITPAAAALGTVFHIKPVLTIQGEKLDAFAKTRGMKKAKAIMLKALKEDLEKRFPGIDSKYVRIGAAGSGLSLEESREWQAMLQEMFPEVQVYYDHLSFSVGSHTGPGVYGMGFSIVQDPSIS</sequence>
<keyword evidence="1" id="KW-0446">Lipid-binding</keyword>
<proteinExistence type="predicted"/>
<gene>
    <name evidence="2" type="ORF">OCV61_11525</name>
</gene>
<dbReference type="NCBIfam" id="TIGR00762">
    <property type="entry name" value="DegV"/>
    <property type="match status" value="1"/>
</dbReference>
<dbReference type="SUPFAM" id="SSF82549">
    <property type="entry name" value="DAK1/DegV-like"/>
    <property type="match status" value="1"/>
</dbReference>
<accession>A0ABT2TV07</accession>
<comment type="caution">
    <text evidence="2">The sequence shown here is derived from an EMBL/GenBank/DDBJ whole genome shotgun (WGS) entry which is preliminary data.</text>
</comment>
<name>A0ABT2TV07_9FIRM</name>
<dbReference type="Gene3D" id="3.30.1180.10">
    <property type="match status" value="1"/>
</dbReference>
<dbReference type="PANTHER" id="PTHR33434:SF2">
    <property type="entry name" value="FATTY ACID-BINDING PROTEIN TM_1468"/>
    <property type="match status" value="1"/>
</dbReference>
<dbReference type="RefSeq" id="WP_158421959.1">
    <property type="nucleotide sequence ID" value="NZ_JAOQJL010000022.1"/>
</dbReference>
<dbReference type="InterPro" id="IPR003797">
    <property type="entry name" value="DegV"/>
</dbReference>
<protein>
    <submittedName>
        <fullName evidence="2">DegV family protein</fullName>
    </submittedName>
</protein>
<dbReference type="PROSITE" id="PS51482">
    <property type="entry name" value="DEGV"/>
    <property type="match status" value="1"/>
</dbReference>
<evidence type="ECO:0000256" key="1">
    <source>
        <dbReference type="ARBA" id="ARBA00023121"/>
    </source>
</evidence>